<feature type="active site" description="Proton donor" evidence="6">
    <location>
        <position position="356"/>
    </location>
</feature>
<comment type="subcellular location">
    <subcellularLocation>
        <location evidence="1">Secreted</location>
    </subcellularLocation>
</comment>
<dbReference type="PROSITE" id="PS51764">
    <property type="entry name" value="GH26"/>
    <property type="match status" value="1"/>
</dbReference>
<evidence type="ECO:0000256" key="2">
    <source>
        <dbReference type="ARBA" id="ARBA00022525"/>
    </source>
</evidence>
<dbReference type="NCBIfam" id="NF033679">
    <property type="entry name" value="DNRLRE_dom"/>
    <property type="match status" value="1"/>
</dbReference>
<sequence length="529" mass="58299">MMSAPRARRTLITTSAAGAALVSVAALLTPGDEVKARNQATSDVVVPVSEDTYVTTHDRHVAKGDEWRLRTGASPGERRALLKFTVPKLPPSTCGVSVSLRLLARTSTAESEITTVSTTDPEAWDEDTLWDERPDVGKPVATARGLQAGKWATFDVSSAVTKAGEISFAITHQGKTHVDFASRENTVLDQAPELVISAGADLTADTVTPACDGALWGLYRSGNADITAHESTQLTSSTVPRKFDAFRRYYSFSQLTGSSPNQTVSWPSKRDAELARDRVLFLQFDSGCFGTCPTSFNGVPLPKPATFTDPNVPTDFTGEWFHPKDVASGRFDPLLKAIAKRFKSFPGQLVVDISGEIDSQVEWMENGPFRKAWLAGYKQMWRHVHDLFVKEGVSNVSWNYVVGGFAKDDAIYTESYPGDEYVDWISWDPYDNGCAHGSAYATLNRFYSRLEAGLLGQGAREKNYGIMEFGFGKKCQEAYFKDMADDLKRLPKIRAVLYFDRPNMPYSLTTEGWQGYALAGLDSYLNQDD</sequence>
<feature type="signal peptide" evidence="7">
    <location>
        <begin position="1"/>
        <end position="25"/>
    </location>
</feature>
<dbReference type="Gene3D" id="3.20.20.80">
    <property type="entry name" value="Glycosidases"/>
    <property type="match status" value="1"/>
</dbReference>
<dbReference type="AlphaFoldDB" id="A0A1G7UCM8"/>
<gene>
    <name evidence="9" type="ORF">SAMN05421505_104199</name>
</gene>
<dbReference type="InterPro" id="IPR022790">
    <property type="entry name" value="GH26_dom"/>
</dbReference>
<evidence type="ECO:0000313" key="10">
    <source>
        <dbReference type="Proteomes" id="UP000198923"/>
    </source>
</evidence>
<accession>A0A1G7UCM8</accession>
<dbReference type="GO" id="GO:0005576">
    <property type="term" value="C:extracellular region"/>
    <property type="evidence" value="ECO:0007669"/>
    <property type="project" value="UniProtKB-SubCell"/>
</dbReference>
<evidence type="ECO:0000256" key="5">
    <source>
        <dbReference type="ARBA" id="ARBA00023295"/>
    </source>
</evidence>
<keyword evidence="4 6" id="KW-0378">Hydrolase</keyword>
<keyword evidence="10" id="KW-1185">Reference proteome</keyword>
<feature type="chain" id="PRO_5039476402" evidence="7">
    <location>
        <begin position="26"/>
        <end position="529"/>
    </location>
</feature>
<evidence type="ECO:0000256" key="4">
    <source>
        <dbReference type="ARBA" id="ARBA00022801"/>
    </source>
</evidence>
<keyword evidence="3 7" id="KW-0732">Signal</keyword>
<dbReference type="SUPFAM" id="SSF51445">
    <property type="entry name" value="(Trans)glycosidases"/>
    <property type="match status" value="1"/>
</dbReference>
<proteinExistence type="inferred from homology"/>
<evidence type="ECO:0000256" key="3">
    <source>
        <dbReference type="ARBA" id="ARBA00022729"/>
    </source>
</evidence>
<evidence type="ECO:0000313" key="9">
    <source>
        <dbReference type="EMBL" id="SDG45204.1"/>
    </source>
</evidence>
<keyword evidence="2" id="KW-0964">Secreted</keyword>
<dbReference type="PROSITE" id="PS51318">
    <property type="entry name" value="TAT"/>
    <property type="match status" value="1"/>
</dbReference>
<feature type="active site" description="Nucleophile" evidence="6">
    <location>
        <position position="468"/>
    </location>
</feature>
<dbReference type="GO" id="GO:0004553">
    <property type="term" value="F:hydrolase activity, hydrolyzing O-glycosyl compounds"/>
    <property type="evidence" value="ECO:0007669"/>
    <property type="project" value="InterPro"/>
</dbReference>
<dbReference type="InterPro" id="IPR017853">
    <property type="entry name" value="GH"/>
</dbReference>
<reference evidence="9 10" key="1">
    <citation type="submission" date="2016-10" db="EMBL/GenBank/DDBJ databases">
        <authorList>
            <person name="de Groot N.N."/>
        </authorList>
    </citation>
    <scope>NUCLEOTIDE SEQUENCE [LARGE SCALE GENOMIC DNA]</scope>
    <source>
        <strain evidence="9 10">CPCC 201354</strain>
    </source>
</reference>
<name>A0A1G7UCM8_9ACTN</name>
<comment type="similarity">
    <text evidence="6">Belongs to the glycosyl hydrolase 26 family.</text>
</comment>
<protein>
    <submittedName>
        <fullName evidence="9">Glycosyl hydrolase family 26</fullName>
    </submittedName>
</protein>
<evidence type="ECO:0000256" key="6">
    <source>
        <dbReference type="PROSITE-ProRule" id="PRU01100"/>
    </source>
</evidence>
<evidence type="ECO:0000256" key="1">
    <source>
        <dbReference type="ARBA" id="ARBA00004613"/>
    </source>
</evidence>
<dbReference type="InterPro" id="IPR006311">
    <property type="entry name" value="TAT_signal"/>
</dbReference>
<organism evidence="9 10">
    <name type="scientific">Sinosporangium album</name>
    <dbReference type="NCBI Taxonomy" id="504805"/>
    <lineage>
        <taxon>Bacteria</taxon>
        <taxon>Bacillati</taxon>
        <taxon>Actinomycetota</taxon>
        <taxon>Actinomycetes</taxon>
        <taxon>Streptosporangiales</taxon>
        <taxon>Streptosporangiaceae</taxon>
        <taxon>Sinosporangium</taxon>
    </lineage>
</organism>
<keyword evidence="5 6" id="KW-0326">Glycosidase</keyword>
<dbReference type="EMBL" id="FNCN01000004">
    <property type="protein sequence ID" value="SDG45204.1"/>
    <property type="molecule type" value="Genomic_DNA"/>
</dbReference>
<dbReference type="Pfam" id="PF02156">
    <property type="entry name" value="Glyco_hydro_26"/>
    <property type="match status" value="1"/>
</dbReference>
<dbReference type="Proteomes" id="UP000198923">
    <property type="component" value="Unassembled WGS sequence"/>
</dbReference>
<dbReference type="Pfam" id="PF24517">
    <property type="entry name" value="CBM96"/>
    <property type="match status" value="1"/>
</dbReference>
<evidence type="ECO:0000259" key="8">
    <source>
        <dbReference type="PROSITE" id="PS51764"/>
    </source>
</evidence>
<dbReference type="InterPro" id="IPR055372">
    <property type="entry name" value="CBM96"/>
</dbReference>
<dbReference type="STRING" id="504805.SAMN05421505_104199"/>
<feature type="domain" description="GH26" evidence="8">
    <location>
        <begin position="197"/>
        <end position="528"/>
    </location>
</feature>
<evidence type="ECO:0000256" key="7">
    <source>
        <dbReference type="SAM" id="SignalP"/>
    </source>
</evidence>